<organism evidence="3 4">
    <name type="scientific">Lacipirellula parvula</name>
    <dbReference type="NCBI Taxonomy" id="2650471"/>
    <lineage>
        <taxon>Bacteria</taxon>
        <taxon>Pseudomonadati</taxon>
        <taxon>Planctomycetota</taxon>
        <taxon>Planctomycetia</taxon>
        <taxon>Pirellulales</taxon>
        <taxon>Lacipirellulaceae</taxon>
        <taxon>Lacipirellula</taxon>
    </lineage>
</organism>
<dbReference type="SUPFAM" id="SSF89447">
    <property type="entry name" value="AbrB/MazE/MraZ-like"/>
    <property type="match status" value="1"/>
</dbReference>
<evidence type="ECO:0000313" key="3">
    <source>
        <dbReference type="EMBL" id="BBO35397.1"/>
    </source>
</evidence>
<accession>A0A5K7XHC9</accession>
<dbReference type="NCBIfam" id="TIGR01439">
    <property type="entry name" value="lp_hng_hel_AbrB"/>
    <property type="match status" value="1"/>
</dbReference>
<gene>
    <name evidence="3" type="ORF">PLANPX_5009</name>
</gene>
<dbReference type="InterPro" id="IPR007159">
    <property type="entry name" value="SpoVT-AbrB_dom"/>
</dbReference>
<dbReference type="InterPro" id="IPR037914">
    <property type="entry name" value="SpoVT-AbrB_sf"/>
</dbReference>
<dbReference type="GO" id="GO:0003677">
    <property type="term" value="F:DNA binding"/>
    <property type="evidence" value="ECO:0007669"/>
    <property type="project" value="UniProtKB-UniRule"/>
</dbReference>
<dbReference type="SMART" id="SM00966">
    <property type="entry name" value="SpoVT_AbrB"/>
    <property type="match status" value="1"/>
</dbReference>
<dbReference type="RefSeq" id="WP_152100787.1">
    <property type="nucleotide sequence ID" value="NZ_AP021861.1"/>
</dbReference>
<dbReference type="Proteomes" id="UP000326837">
    <property type="component" value="Chromosome"/>
</dbReference>
<dbReference type="KEGG" id="lpav:PLANPX_5009"/>
<proteinExistence type="predicted"/>
<keyword evidence="1" id="KW-0238">DNA-binding</keyword>
<protein>
    <recommendedName>
        <fullName evidence="2">SpoVT-AbrB domain-containing protein</fullName>
    </recommendedName>
</protein>
<dbReference type="EMBL" id="AP021861">
    <property type="protein sequence ID" value="BBO35397.1"/>
    <property type="molecule type" value="Genomic_DNA"/>
</dbReference>
<dbReference type="PROSITE" id="PS51740">
    <property type="entry name" value="SPOVT_ABRB"/>
    <property type="match status" value="1"/>
</dbReference>
<feature type="domain" description="SpoVT-AbrB" evidence="2">
    <location>
        <begin position="1"/>
        <end position="46"/>
    </location>
</feature>
<evidence type="ECO:0000256" key="1">
    <source>
        <dbReference type="PROSITE-ProRule" id="PRU01076"/>
    </source>
</evidence>
<dbReference type="Pfam" id="PF04014">
    <property type="entry name" value="MazE_antitoxin"/>
    <property type="match status" value="1"/>
</dbReference>
<evidence type="ECO:0000313" key="4">
    <source>
        <dbReference type="Proteomes" id="UP000326837"/>
    </source>
</evidence>
<sequence length="75" mass="8583">MKTTLSSKGQIVLPAELRELDRITPGQQFEIERLQSGEYLLKKVSTPTISMVDWLQCCPEKDWFQPIPSESTDTL</sequence>
<evidence type="ECO:0000259" key="2">
    <source>
        <dbReference type="PROSITE" id="PS51740"/>
    </source>
</evidence>
<dbReference type="Gene3D" id="2.10.260.10">
    <property type="match status" value="1"/>
</dbReference>
<name>A0A5K7XHC9_9BACT</name>
<dbReference type="AlphaFoldDB" id="A0A5K7XHC9"/>
<reference evidence="4" key="1">
    <citation type="submission" date="2019-10" db="EMBL/GenBank/DDBJ databases">
        <title>Lacipirellula parvula gen. nov., sp. nov., representing a lineage of planctomycetes widespread in freshwater anoxic habitats, and description of the family Lacipirellulaceae.</title>
        <authorList>
            <person name="Dedysh S.N."/>
            <person name="Kulichevskaya I.S."/>
            <person name="Beletsky A.V."/>
            <person name="Rakitin A.L."/>
            <person name="Mardanov A.V."/>
            <person name="Ivanova A.A."/>
            <person name="Saltykova V.X."/>
            <person name="Rijpstra W.I.C."/>
            <person name="Sinninghe Damste J.S."/>
            <person name="Ravin N.V."/>
        </authorList>
    </citation>
    <scope>NUCLEOTIDE SEQUENCE [LARGE SCALE GENOMIC DNA]</scope>
    <source>
        <strain evidence="4">PX69</strain>
    </source>
</reference>
<keyword evidence="4" id="KW-1185">Reference proteome</keyword>